<feature type="chain" id="PRO_5009195651" evidence="3">
    <location>
        <begin position="32"/>
        <end position="488"/>
    </location>
</feature>
<dbReference type="InterPro" id="IPR007331">
    <property type="entry name" value="Htaa"/>
</dbReference>
<dbReference type="STRING" id="933944.AN215_27960"/>
<gene>
    <name evidence="5" type="ORF">AN215_27960</name>
</gene>
<dbReference type="Proteomes" id="UP000176087">
    <property type="component" value="Unassembled WGS sequence"/>
</dbReference>
<dbReference type="OrthoDB" id="7210788at2"/>
<proteinExistence type="predicted"/>
<feature type="region of interest" description="Disordered" evidence="1">
    <location>
        <begin position="419"/>
        <end position="453"/>
    </location>
</feature>
<dbReference type="RefSeq" id="WP_070010449.1">
    <property type="nucleotide sequence ID" value="NZ_LJGS01000039.1"/>
</dbReference>
<feature type="region of interest" description="Disordered" evidence="1">
    <location>
        <begin position="228"/>
        <end position="253"/>
    </location>
</feature>
<feature type="domain" description="Htaa" evidence="4">
    <location>
        <begin position="256"/>
        <end position="408"/>
    </location>
</feature>
<evidence type="ECO:0000259" key="4">
    <source>
        <dbReference type="Pfam" id="PF04213"/>
    </source>
</evidence>
<dbReference type="AlphaFoldDB" id="A0A1E7JI35"/>
<evidence type="ECO:0000256" key="1">
    <source>
        <dbReference type="SAM" id="MobiDB-lite"/>
    </source>
</evidence>
<dbReference type="Pfam" id="PF04213">
    <property type="entry name" value="HtaA"/>
    <property type="match status" value="2"/>
</dbReference>
<feature type="domain" description="Htaa" evidence="4">
    <location>
        <begin position="57"/>
        <end position="222"/>
    </location>
</feature>
<name>A0A1E7JI35_9ACTN</name>
<organism evidence="5 6">
    <name type="scientific">Streptomyces abyssalis</name>
    <dbReference type="NCBI Taxonomy" id="933944"/>
    <lineage>
        <taxon>Bacteria</taxon>
        <taxon>Bacillati</taxon>
        <taxon>Actinomycetota</taxon>
        <taxon>Actinomycetes</taxon>
        <taxon>Kitasatosporales</taxon>
        <taxon>Streptomycetaceae</taxon>
        <taxon>Streptomyces</taxon>
    </lineage>
</organism>
<evidence type="ECO:0000256" key="2">
    <source>
        <dbReference type="SAM" id="Phobius"/>
    </source>
</evidence>
<feature type="signal peptide" evidence="3">
    <location>
        <begin position="1"/>
        <end position="31"/>
    </location>
</feature>
<feature type="compositionally biased region" description="Low complexity" evidence="1">
    <location>
        <begin position="423"/>
        <end position="440"/>
    </location>
</feature>
<keyword evidence="2" id="KW-0472">Membrane</keyword>
<evidence type="ECO:0000313" key="6">
    <source>
        <dbReference type="Proteomes" id="UP000176087"/>
    </source>
</evidence>
<comment type="caution">
    <text evidence="5">The sequence shown here is derived from an EMBL/GenBank/DDBJ whole genome shotgun (WGS) entry which is preliminary data.</text>
</comment>
<keyword evidence="2" id="KW-0812">Transmembrane</keyword>
<keyword evidence="3" id="KW-0732">Signal</keyword>
<keyword evidence="6" id="KW-1185">Reference proteome</keyword>
<protein>
    <submittedName>
        <fullName evidence="5">Htaa domain protein</fullName>
    </submittedName>
</protein>
<keyword evidence="2" id="KW-1133">Transmembrane helix</keyword>
<dbReference type="EMBL" id="LJGT01000041">
    <property type="protein sequence ID" value="OEU86136.1"/>
    <property type="molecule type" value="Genomic_DNA"/>
</dbReference>
<dbReference type="PATRIC" id="fig|933944.5.peg.3673"/>
<feature type="transmembrane region" description="Helical" evidence="2">
    <location>
        <begin position="455"/>
        <end position="478"/>
    </location>
</feature>
<accession>A0A1E7JI35</accession>
<reference evidence="5 6" key="1">
    <citation type="journal article" date="2016" name="Front. Microbiol.">
        <title>Comparative Genomics Analysis of Streptomyces Species Reveals Their Adaptation to the Marine Environment and Their Diversity at the Genomic Level.</title>
        <authorList>
            <person name="Tian X."/>
            <person name="Zhang Z."/>
            <person name="Yang T."/>
            <person name="Chen M."/>
            <person name="Li J."/>
            <person name="Chen F."/>
            <person name="Yang J."/>
            <person name="Li W."/>
            <person name="Zhang B."/>
            <person name="Zhang Z."/>
            <person name="Wu J."/>
            <person name="Zhang C."/>
            <person name="Long L."/>
            <person name="Xiao J."/>
        </authorList>
    </citation>
    <scope>NUCLEOTIDE SEQUENCE [LARGE SCALE GENOMIC DNA]</scope>
    <source>
        <strain evidence="5 6">SCSIO 10390</strain>
    </source>
</reference>
<evidence type="ECO:0000313" key="5">
    <source>
        <dbReference type="EMBL" id="OEU86136.1"/>
    </source>
</evidence>
<sequence length="488" mass="49352">MPHRRCLPRTLAVTLLAAVPLAALPATTAQAGTPRAATAGAAGAVEAESAERAVSGGRLDWGIKASFQSYVTGPIAKGRWALDGGTATAGRSRFRFHSADGSYAPDSGAFDAAFQGGVRFTGHKKPDGTHELDLTVSRPAVRIDGGSGTLYADIRSKAKGSGRLSTRAQVPLASLDLSGVNMRGGKSPVALTDVPAALTAAGAKSFAGYYKAGTPLDPVSLSVDLKAKTGKRDGSGGGKSVKDGARKPEEAGRIEDGSVDWGVRRTFREYVTGAVAKGRWKLTGGAQDGGALFRFGQGKGEYDTGKGTLDADFTGAVRFTGRHLDLTLSKFSVRVEDGEGTLSADVRSDGGTAKKQPLVTFAAKKSALEPGSKGLVVLTEVPAKLTPEGAEAFGGMYAEGTAMDPVSLAVALDGDADLPPLPDLGSGSSASAEKAGAAETGRTEKAASGTSASPAVPLVVTGGAVALLLAAGATFAVVRRRRGGPAAG</sequence>
<evidence type="ECO:0000256" key="3">
    <source>
        <dbReference type="SAM" id="SignalP"/>
    </source>
</evidence>